<dbReference type="EMBL" id="LNQE01001512">
    <property type="protein sequence ID" value="KUG16143.1"/>
    <property type="molecule type" value="Genomic_DNA"/>
</dbReference>
<dbReference type="AlphaFoldDB" id="A0A0W8F5H5"/>
<reference evidence="2" key="1">
    <citation type="journal article" date="2015" name="Proc. Natl. Acad. Sci. U.S.A.">
        <title>Networks of energetic and metabolic interactions define dynamics in microbial communities.</title>
        <authorList>
            <person name="Embree M."/>
            <person name="Liu J.K."/>
            <person name="Al-Bassam M.M."/>
            <person name="Zengler K."/>
        </authorList>
    </citation>
    <scope>NUCLEOTIDE SEQUENCE</scope>
</reference>
<evidence type="ECO:0000256" key="1">
    <source>
        <dbReference type="SAM" id="MobiDB-lite"/>
    </source>
</evidence>
<protein>
    <submittedName>
        <fullName evidence="2">Uncharacterized protein</fullName>
    </submittedName>
</protein>
<evidence type="ECO:0000313" key="2">
    <source>
        <dbReference type="EMBL" id="KUG16143.1"/>
    </source>
</evidence>
<comment type="caution">
    <text evidence="2">The sequence shown here is derived from an EMBL/GenBank/DDBJ whole genome shotgun (WGS) entry which is preliminary data.</text>
</comment>
<proteinExistence type="predicted"/>
<feature type="region of interest" description="Disordered" evidence="1">
    <location>
        <begin position="1"/>
        <end position="49"/>
    </location>
</feature>
<gene>
    <name evidence="2" type="ORF">ASZ90_014186</name>
</gene>
<organism evidence="2">
    <name type="scientific">hydrocarbon metagenome</name>
    <dbReference type="NCBI Taxonomy" id="938273"/>
    <lineage>
        <taxon>unclassified sequences</taxon>
        <taxon>metagenomes</taxon>
        <taxon>ecological metagenomes</taxon>
    </lineage>
</organism>
<accession>A0A0W8F5H5</accession>
<sequence>MLFSDTVQSEPIAPAKPARMKAEGSDTTSSGSRAPGTPVSQAERFAIRA</sequence>
<name>A0A0W8F5H5_9ZZZZ</name>